<dbReference type="Proteomes" id="UP000242715">
    <property type="component" value="Unassembled WGS sequence"/>
</dbReference>
<gene>
    <name evidence="2" type="ORF">TSUD_92590</name>
</gene>
<evidence type="ECO:0000313" key="3">
    <source>
        <dbReference type="Proteomes" id="UP000242715"/>
    </source>
</evidence>
<feature type="region of interest" description="Disordered" evidence="1">
    <location>
        <begin position="36"/>
        <end position="67"/>
    </location>
</feature>
<name>A0A2Z6NR76_TRISU</name>
<sequence length="67" mass="7912">MLIYEWINVYPVTNLVDRDVDGLQIDAELLIELLNNNEEDANKSEDNEEDKHIHEEDNEDETYCSDE</sequence>
<keyword evidence="3" id="KW-1185">Reference proteome</keyword>
<proteinExistence type="predicted"/>
<protein>
    <submittedName>
        <fullName evidence="2">Uncharacterized protein</fullName>
    </submittedName>
</protein>
<dbReference type="EMBL" id="DF974250">
    <property type="protein sequence ID" value="GAU46764.1"/>
    <property type="molecule type" value="Genomic_DNA"/>
</dbReference>
<feature type="compositionally biased region" description="Acidic residues" evidence="1">
    <location>
        <begin position="56"/>
        <end position="67"/>
    </location>
</feature>
<accession>A0A2Z6NR76</accession>
<evidence type="ECO:0000313" key="2">
    <source>
        <dbReference type="EMBL" id="GAU46764.1"/>
    </source>
</evidence>
<organism evidence="2 3">
    <name type="scientific">Trifolium subterraneum</name>
    <name type="common">Subterranean clover</name>
    <dbReference type="NCBI Taxonomy" id="3900"/>
    <lineage>
        <taxon>Eukaryota</taxon>
        <taxon>Viridiplantae</taxon>
        <taxon>Streptophyta</taxon>
        <taxon>Embryophyta</taxon>
        <taxon>Tracheophyta</taxon>
        <taxon>Spermatophyta</taxon>
        <taxon>Magnoliopsida</taxon>
        <taxon>eudicotyledons</taxon>
        <taxon>Gunneridae</taxon>
        <taxon>Pentapetalae</taxon>
        <taxon>rosids</taxon>
        <taxon>fabids</taxon>
        <taxon>Fabales</taxon>
        <taxon>Fabaceae</taxon>
        <taxon>Papilionoideae</taxon>
        <taxon>50 kb inversion clade</taxon>
        <taxon>NPAAA clade</taxon>
        <taxon>Hologalegina</taxon>
        <taxon>IRL clade</taxon>
        <taxon>Trifolieae</taxon>
        <taxon>Trifolium</taxon>
    </lineage>
</organism>
<feature type="compositionally biased region" description="Basic and acidic residues" evidence="1">
    <location>
        <begin position="40"/>
        <end position="55"/>
    </location>
</feature>
<dbReference type="AlphaFoldDB" id="A0A2Z6NR76"/>
<evidence type="ECO:0000256" key="1">
    <source>
        <dbReference type="SAM" id="MobiDB-lite"/>
    </source>
</evidence>
<reference evidence="3" key="1">
    <citation type="journal article" date="2017" name="Front. Plant Sci.">
        <title>Climate Clever Clovers: New Paradigm to Reduce the Environmental Footprint of Ruminants by Breeding Low Methanogenic Forages Utilizing Haplotype Variation.</title>
        <authorList>
            <person name="Kaur P."/>
            <person name="Appels R."/>
            <person name="Bayer P.E."/>
            <person name="Keeble-Gagnere G."/>
            <person name="Wang J."/>
            <person name="Hirakawa H."/>
            <person name="Shirasawa K."/>
            <person name="Vercoe P."/>
            <person name="Stefanova K."/>
            <person name="Durmic Z."/>
            <person name="Nichols P."/>
            <person name="Revell C."/>
            <person name="Isobe S.N."/>
            <person name="Edwards D."/>
            <person name="Erskine W."/>
        </authorList>
    </citation>
    <scope>NUCLEOTIDE SEQUENCE [LARGE SCALE GENOMIC DNA]</scope>
    <source>
        <strain evidence="3">cv. Daliak</strain>
    </source>
</reference>